<dbReference type="InterPro" id="IPR020846">
    <property type="entry name" value="MFS_dom"/>
</dbReference>
<feature type="transmembrane region" description="Helical" evidence="6">
    <location>
        <begin position="331"/>
        <end position="349"/>
    </location>
</feature>
<sequence>MNLAAFPLVVGILLAALTEAVAGTVLATARFDMIGDIYATTDEFSRLDVVYAAAKLTGFVLSPWLLGKVCARTCLRAATGAMTLACGAAALTFDLDILVGLRLLQGAAGGVLLVSGQTMLFQTFPRSSQPVVQCFFAMGAVVAPATLAPYMEGWLVDSLAWTWIFLSIVPIGLAALVLLVLAQPGAGVHAKAGRPDWPGLLLFSIAAYCLTYVLSQGSRWQWLEELSILRLMLGGTVSLTLFMVYQLRAGRTDALLDLSIFRFSGFAFGFVASIAAGIALAGSTYLIQSFVVTILGMTLTAAGRLLLPGALAFIGTLLLTALLVQRHGIKPIATVPLGIIGLMVAMWMLSGSTGESGFPDLMPAVLLRGLALGFLFLSITLITLLDLPGRKIAYGVALFNVGRQTGGLFGVAFLETLIDHQTALNRSVLTAHIVPGRVAVTERLAALTDGLAAHGVELDTASRAAVQILARELTMQASVIAFDTAFFAVALFFVGAAPVLVTVKIVLGRISGREEKKMVGTPQQVRSA</sequence>
<keyword evidence="5 6" id="KW-0472">Membrane</keyword>
<feature type="transmembrane region" description="Helical" evidence="6">
    <location>
        <begin position="305"/>
        <end position="324"/>
    </location>
</feature>
<organism evidence="8 9">
    <name type="scientific">Parvibaculum lavamentivorans (strain DS-1 / DSM 13023 / NCIMB 13966)</name>
    <dbReference type="NCBI Taxonomy" id="402881"/>
    <lineage>
        <taxon>Bacteria</taxon>
        <taxon>Pseudomonadati</taxon>
        <taxon>Pseudomonadota</taxon>
        <taxon>Alphaproteobacteria</taxon>
        <taxon>Hyphomicrobiales</taxon>
        <taxon>Parvibaculaceae</taxon>
        <taxon>Parvibaculum</taxon>
    </lineage>
</organism>
<dbReference type="KEGG" id="pla:Plav_2361"/>
<dbReference type="PANTHER" id="PTHR42718">
    <property type="entry name" value="MAJOR FACILITATOR SUPERFAMILY MULTIDRUG TRANSPORTER MFSC"/>
    <property type="match status" value="1"/>
</dbReference>
<evidence type="ECO:0000313" key="8">
    <source>
        <dbReference type="EMBL" id="ABS63973.1"/>
    </source>
</evidence>
<evidence type="ECO:0000256" key="6">
    <source>
        <dbReference type="SAM" id="Phobius"/>
    </source>
</evidence>
<feature type="transmembrane region" description="Helical" evidence="6">
    <location>
        <begin position="266"/>
        <end position="299"/>
    </location>
</feature>
<keyword evidence="9" id="KW-1185">Reference proteome</keyword>
<feature type="transmembrane region" description="Helical" evidence="6">
    <location>
        <begin position="361"/>
        <end position="385"/>
    </location>
</feature>
<keyword evidence="4 6" id="KW-1133">Transmembrane helix</keyword>
<evidence type="ECO:0000256" key="3">
    <source>
        <dbReference type="ARBA" id="ARBA00022692"/>
    </source>
</evidence>
<dbReference type="EMBL" id="CP000774">
    <property type="protein sequence ID" value="ABS63973.1"/>
    <property type="molecule type" value="Genomic_DNA"/>
</dbReference>
<dbReference type="InterPro" id="IPR036259">
    <property type="entry name" value="MFS_trans_sf"/>
</dbReference>
<dbReference type="GO" id="GO:0022857">
    <property type="term" value="F:transmembrane transporter activity"/>
    <property type="evidence" value="ECO:0007669"/>
    <property type="project" value="InterPro"/>
</dbReference>
<evidence type="ECO:0000256" key="4">
    <source>
        <dbReference type="ARBA" id="ARBA00022989"/>
    </source>
</evidence>
<dbReference type="PROSITE" id="PS50850">
    <property type="entry name" value="MFS"/>
    <property type="match status" value="1"/>
</dbReference>
<evidence type="ECO:0000259" key="7">
    <source>
        <dbReference type="PROSITE" id="PS50850"/>
    </source>
</evidence>
<dbReference type="PANTHER" id="PTHR42718:SF9">
    <property type="entry name" value="MAJOR FACILITATOR SUPERFAMILY MULTIDRUG TRANSPORTER MFSC"/>
    <property type="match status" value="1"/>
</dbReference>
<feature type="transmembrane region" description="Helical" evidence="6">
    <location>
        <begin position="227"/>
        <end position="245"/>
    </location>
</feature>
<feature type="domain" description="Major facilitator superfamily (MFS) profile" evidence="7">
    <location>
        <begin position="4"/>
        <end position="514"/>
    </location>
</feature>
<feature type="transmembrane region" description="Helical" evidence="6">
    <location>
        <begin position="99"/>
        <end position="120"/>
    </location>
</feature>
<evidence type="ECO:0000313" key="9">
    <source>
        <dbReference type="Proteomes" id="UP000006377"/>
    </source>
</evidence>
<dbReference type="OrthoDB" id="9771737at2"/>
<gene>
    <name evidence="8" type="ordered locus">Plav_2361</name>
</gene>
<reference evidence="8 9" key="1">
    <citation type="journal article" date="2011" name="Stand. Genomic Sci.">
        <title>Complete genome sequence of Parvibaculum lavamentivorans type strain (DS-1(T)).</title>
        <authorList>
            <person name="Schleheck D."/>
            <person name="Weiss M."/>
            <person name="Pitluck S."/>
            <person name="Bruce D."/>
            <person name="Land M.L."/>
            <person name="Han S."/>
            <person name="Saunders E."/>
            <person name="Tapia R."/>
            <person name="Detter C."/>
            <person name="Brettin T."/>
            <person name="Han J."/>
            <person name="Woyke T."/>
            <person name="Goodwin L."/>
            <person name="Pennacchio L."/>
            <person name="Nolan M."/>
            <person name="Cook A.M."/>
            <person name="Kjelleberg S."/>
            <person name="Thomas T."/>
        </authorList>
    </citation>
    <scope>NUCLEOTIDE SEQUENCE [LARGE SCALE GENOMIC DNA]</scope>
    <source>
        <strain evidence="9">DS-1 / DSM 13023 / NCIMB 13966</strain>
    </source>
</reference>
<feature type="transmembrane region" description="Helical" evidence="6">
    <location>
        <begin position="392"/>
        <end position="414"/>
    </location>
</feature>
<proteinExistence type="predicted"/>
<feature type="transmembrane region" description="Helical" evidence="6">
    <location>
        <begin position="74"/>
        <end position="93"/>
    </location>
</feature>
<feature type="transmembrane region" description="Helical" evidence="6">
    <location>
        <begin position="485"/>
        <end position="507"/>
    </location>
</feature>
<dbReference type="STRING" id="402881.Plav_2361"/>
<feature type="transmembrane region" description="Helical" evidence="6">
    <location>
        <begin position="163"/>
        <end position="185"/>
    </location>
</feature>
<dbReference type="RefSeq" id="WP_012111280.1">
    <property type="nucleotide sequence ID" value="NC_009719.1"/>
</dbReference>
<dbReference type="Proteomes" id="UP000006377">
    <property type="component" value="Chromosome"/>
</dbReference>
<feature type="transmembrane region" description="Helical" evidence="6">
    <location>
        <begin position="49"/>
        <end position="67"/>
    </location>
</feature>
<feature type="transmembrane region" description="Helical" evidence="6">
    <location>
        <begin position="197"/>
        <end position="215"/>
    </location>
</feature>
<dbReference type="Pfam" id="PF07690">
    <property type="entry name" value="MFS_1"/>
    <property type="match status" value="1"/>
</dbReference>
<evidence type="ECO:0000256" key="5">
    <source>
        <dbReference type="ARBA" id="ARBA00023136"/>
    </source>
</evidence>
<accession>A7HVP0</accession>
<dbReference type="eggNOG" id="COG0477">
    <property type="taxonomic scope" value="Bacteria"/>
</dbReference>
<dbReference type="SUPFAM" id="SSF103473">
    <property type="entry name" value="MFS general substrate transporter"/>
    <property type="match status" value="1"/>
</dbReference>
<evidence type="ECO:0000256" key="1">
    <source>
        <dbReference type="ARBA" id="ARBA00004141"/>
    </source>
</evidence>
<comment type="subcellular location">
    <subcellularLocation>
        <location evidence="1">Membrane</location>
        <topology evidence="1">Multi-pass membrane protein</topology>
    </subcellularLocation>
</comment>
<dbReference type="GO" id="GO:0016020">
    <property type="term" value="C:membrane"/>
    <property type="evidence" value="ECO:0007669"/>
    <property type="project" value="UniProtKB-SubCell"/>
</dbReference>
<dbReference type="HOGENOM" id="CLU_000960_28_0_5"/>
<dbReference type="Gene3D" id="1.20.1250.20">
    <property type="entry name" value="MFS general substrate transporter like domains"/>
    <property type="match status" value="1"/>
</dbReference>
<keyword evidence="2" id="KW-0813">Transport</keyword>
<feature type="transmembrane region" description="Helical" evidence="6">
    <location>
        <begin position="132"/>
        <end position="151"/>
    </location>
</feature>
<keyword evidence="3 6" id="KW-0812">Transmembrane</keyword>
<name>A7HVP0_PARL1</name>
<evidence type="ECO:0000256" key="2">
    <source>
        <dbReference type="ARBA" id="ARBA00022448"/>
    </source>
</evidence>
<protein>
    <submittedName>
        <fullName evidence="8">Drug resistance transporter, EmrB/QacA subfamily</fullName>
    </submittedName>
</protein>
<dbReference type="AlphaFoldDB" id="A7HVP0"/>
<dbReference type="InterPro" id="IPR011701">
    <property type="entry name" value="MFS"/>
</dbReference>